<comment type="caution">
    <text evidence="1">The sequence shown here is derived from an EMBL/GenBank/DDBJ whole genome shotgun (WGS) entry which is preliminary data.</text>
</comment>
<sequence>MKIDNNSKEIILKKSEFLFHNGFKLIEMTDAVITFSNKKLAFVIGYERYDNVSNVNIKFLEENEIFNLGWIAFVRRNQTLLPQNKLDNILELLDYAERNYAKVTNLQFCQDSREMVEEFLKE</sequence>
<dbReference type="GeneID" id="93238970"/>
<accession>A0ABU2ID76</accession>
<reference evidence="1 2" key="1">
    <citation type="submission" date="2023-05" db="EMBL/GenBank/DDBJ databases">
        <title>A Combination of Whole Genome Sequencing and Metagenomics Reveals Diversity of Listeria spp. in Soil Collected from the Nantahala National Forest.</title>
        <authorList>
            <person name="Wang J."/>
            <person name="Schamp C.N."/>
            <person name="Hudson L.K."/>
            <person name="Chaggar H.K."/>
            <person name="Bryan D.W."/>
            <person name="Radosevich M."/>
            <person name="Denes T.G."/>
        </authorList>
    </citation>
    <scope>NUCLEOTIDE SEQUENCE [LARGE SCALE GENOMIC DNA]</scope>
    <source>
        <strain evidence="1 2">UTK S2-0009</strain>
    </source>
</reference>
<name>A0ABU2ID76_9LIST</name>
<proteinExistence type="predicted"/>
<keyword evidence="2" id="KW-1185">Reference proteome</keyword>
<evidence type="ECO:0000313" key="1">
    <source>
        <dbReference type="EMBL" id="MDT0095683.1"/>
    </source>
</evidence>
<protein>
    <submittedName>
        <fullName evidence="1">Uncharacterized protein</fullName>
    </submittedName>
</protein>
<dbReference type="Proteomes" id="UP001267344">
    <property type="component" value="Unassembled WGS sequence"/>
</dbReference>
<evidence type="ECO:0000313" key="2">
    <source>
        <dbReference type="Proteomes" id="UP001267344"/>
    </source>
</evidence>
<organism evidence="1 2">
    <name type="scientific">Listeria swaminathanii</name>
    <dbReference type="NCBI Taxonomy" id="2713501"/>
    <lineage>
        <taxon>Bacteria</taxon>
        <taxon>Bacillati</taxon>
        <taxon>Bacillota</taxon>
        <taxon>Bacilli</taxon>
        <taxon>Bacillales</taxon>
        <taxon>Listeriaceae</taxon>
        <taxon>Listeria</taxon>
    </lineage>
</organism>
<dbReference type="EMBL" id="JASBAG010000001">
    <property type="protein sequence ID" value="MDT0095683.1"/>
    <property type="molecule type" value="Genomic_DNA"/>
</dbReference>
<dbReference type="RefSeq" id="WP_311174473.1">
    <property type="nucleotide sequence ID" value="NZ_CP156021.1"/>
</dbReference>
<gene>
    <name evidence="1" type="ORF">QJV39_03050</name>
</gene>